<evidence type="ECO:0000313" key="2">
    <source>
        <dbReference type="EMBL" id="AZG12057.1"/>
    </source>
</evidence>
<proteinExistence type="predicted"/>
<dbReference type="EMBL" id="CP033968">
    <property type="protein sequence ID" value="AZG12057.1"/>
    <property type="molecule type" value="Genomic_DNA"/>
</dbReference>
<dbReference type="KEGG" id="cpau:EHF44_00825"/>
<gene>
    <name evidence="2" type="ORF">EHF44_00825</name>
</gene>
<dbReference type="Proteomes" id="UP000270411">
    <property type="component" value="Plasmid unnamed1"/>
</dbReference>
<evidence type="ECO:0000256" key="1">
    <source>
        <dbReference type="SAM" id="Coils"/>
    </source>
</evidence>
<feature type="coiled-coil region" evidence="1">
    <location>
        <begin position="10"/>
        <end position="37"/>
    </location>
</feature>
<reference evidence="3" key="1">
    <citation type="submission" date="2018-11" db="EMBL/GenBank/DDBJ databases">
        <title>FDA dAtabase for Regulatory Grade micrObial Sequences (FDA-ARGOS): Supporting development and validation of Infectious Disease Dx tests.</title>
        <authorList>
            <person name="Goldberg B."/>
            <person name="Campos J."/>
            <person name="Tallon L."/>
            <person name="Sadzewicz L."/>
            <person name="Zhao X."/>
            <person name="Vavikolanu K."/>
            <person name="Mehta A."/>
            <person name="Aluvathingal J."/>
            <person name="Nadendla S."/>
            <person name="Geyer C."/>
            <person name="Nandy P."/>
            <person name="Yan Y."/>
            <person name="Sichtig H."/>
        </authorList>
    </citation>
    <scope>NUCLEOTIDE SEQUENCE [LARGE SCALE GENOMIC DNA]</scope>
    <source>
        <strain evidence="3">FDAARGOS_614</strain>
        <plasmid evidence="3">unnamed1</plasmid>
    </source>
</reference>
<dbReference type="AlphaFoldDB" id="A0A3G8GV00"/>
<dbReference type="RefSeq" id="WP_111733968.1">
    <property type="nucleotide sequence ID" value="NZ_CP033968.1"/>
</dbReference>
<dbReference type="OrthoDB" id="9882299at2"/>
<keyword evidence="2" id="KW-0614">Plasmid</keyword>
<geneLocation type="plasmid" evidence="2">
    <name>unnamed1</name>
</geneLocation>
<keyword evidence="1" id="KW-0175">Coiled coil</keyword>
<protein>
    <submittedName>
        <fullName evidence="2">Uncharacterized protein</fullName>
    </submittedName>
</protein>
<organism evidence="2 3">
    <name type="scientific">Cupriavidus pauculus</name>
    <dbReference type="NCBI Taxonomy" id="82633"/>
    <lineage>
        <taxon>Bacteria</taxon>
        <taxon>Pseudomonadati</taxon>
        <taxon>Pseudomonadota</taxon>
        <taxon>Betaproteobacteria</taxon>
        <taxon>Burkholderiales</taxon>
        <taxon>Burkholderiaceae</taxon>
        <taxon>Cupriavidus</taxon>
    </lineage>
</organism>
<evidence type="ECO:0000313" key="3">
    <source>
        <dbReference type="Proteomes" id="UP000270411"/>
    </source>
</evidence>
<name>A0A3G8GV00_9BURK</name>
<accession>A0A3G8GV00</accession>
<sequence>MSNFAEAAAVDAMADKIAQLESQVAHLQLQLENERAATLGAMLGPLRAREIVLLNIGSDNSSKLVERLSQDFGPHVDEVVRHLFDLNHAPCSDQKREEFRTLFNKGMTKF</sequence>